<keyword evidence="3" id="KW-1185">Reference proteome</keyword>
<dbReference type="Proteomes" id="UP000093482">
    <property type="component" value="Unassembled WGS sequence"/>
</dbReference>
<evidence type="ECO:0008006" key="4">
    <source>
        <dbReference type="Google" id="ProtNLM"/>
    </source>
</evidence>
<feature type="signal peptide" evidence="1">
    <location>
        <begin position="1"/>
        <end position="20"/>
    </location>
</feature>
<evidence type="ECO:0000313" key="2">
    <source>
        <dbReference type="EMBL" id="OCS91753.1"/>
    </source>
</evidence>
<dbReference type="RefSeq" id="WP_066463039.1">
    <property type="nucleotide sequence ID" value="NZ_MATO01000023.1"/>
</dbReference>
<dbReference type="OrthoDB" id="2454533at2"/>
<protein>
    <recommendedName>
        <fullName evidence="4">Lipoprotein</fullName>
    </recommendedName>
</protein>
<evidence type="ECO:0000256" key="1">
    <source>
        <dbReference type="SAM" id="SignalP"/>
    </source>
</evidence>
<dbReference type="AlphaFoldDB" id="A0A1C0YX46"/>
<comment type="caution">
    <text evidence="2">The sequence shown here is derived from an EMBL/GenBank/DDBJ whole genome shotgun (WGS) entry which is preliminary data.</text>
</comment>
<evidence type="ECO:0000313" key="3">
    <source>
        <dbReference type="Proteomes" id="UP000093482"/>
    </source>
</evidence>
<keyword evidence="1" id="KW-0732">Signal</keyword>
<name>A0A1C0YX46_9BACL</name>
<dbReference type="EMBL" id="MATO01000023">
    <property type="protein sequence ID" value="OCS91753.1"/>
    <property type="molecule type" value="Genomic_DNA"/>
</dbReference>
<proteinExistence type="predicted"/>
<sequence length="154" mass="17515">MKRWLLLIAVLLLTACASNEYDGAPLTIAVIGDMPNIDNEHITFVPSSLQQWTVDADAAIITKSAFDEASDDRYIDTYKNSDVPIIFFDSPKRHFPFVNEGLTYSEEHREALIDGSHTTVYSFDKDTATEYASYFFVEDDEQAMYAKLFEYVAK</sequence>
<dbReference type="PROSITE" id="PS51257">
    <property type="entry name" value="PROKAR_LIPOPROTEIN"/>
    <property type="match status" value="1"/>
</dbReference>
<accession>A0A1C0YX46</accession>
<reference evidence="2 3" key="1">
    <citation type="submission" date="2016-07" db="EMBL/GenBank/DDBJ databases">
        <title>Caryophanon latum genome sequencing.</title>
        <authorList>
            <person name="Verma A."/>
            <person name="Pal Y."/>
            <person name="Krishnamurthi S."/>
        </authorList>
    </citation>
    <scope>NUCLEOTIDE SEQUENCE [LARGE SCALE GENOMIC DNA]</scope>
    <source>
        <strain evidence="2 3">DSM 14151</strain>
    </source>
</reference>
<feature type="chain" id="PRO_5038718765" description="Lipoprotein" evidence="1">
    <location>
        <begin position="21"/>
        <end position="154"/>
    </location>
</feature>
<gene>
    <name evidence="2" type="ORF">A6K76_01170</name>
</gene>
<organism evidence="2 3">
    <name type="scientific">Caryophanon latum</name>
    <dbReference type="NCBI Taxonomy" id="33977"/>
    <lineage>
        <taxon>Bacteria</taxon>
        <taxon>Bacillati</taxon>
        <taxon>Bacillota</taxon>
        <taxon>Bacilli</taxon>
        <taxon>Bacillales</taxon>
        <taxon>Caryophanaceae</taxon>
        <taxon>Caryophanon</taxon>
    </lineage>
</organism>